<keyword evidence="5" id="KW-1185">Reference proteome</keyword>
<dbReference type="EMBL" id="ML120359">
    <property type="protein sequence ID" value="RPB04214.1"/>
    <property type="molecule type" value="Genomic_DNA"/>
</dbReference>
<dbReference type="AlphaFoldDB" id="A0A3N4K0Z2"/>
<dbReference type="PROSITE" id="PS50088">
    <property type="entry name" value="ANK_REPEAT"/>
    <property type="match status" value="1"/>
</dbReference>
<dbReference type="OrthoDB" id="10057496at2759"/>
<keyword evidence="1" id="KW-0677">Repeat</keyword>
<name>A0A3N4K0Z2_9PEZI</name>
<dbReference type="PANTHER" id="PTHR24171:SF8">
    <property type="entry name" value="BRCA1-ASSOCIATED RING DOMAIN PROTEIN 1"/>
    <property type="match status" value="1"/>
</dbReference>
<feature type="non-terminal residue" evidence="4">
    <location>
        <position position="1"/>
    </location>
</feature>
<organism evidence="4 5">
    <name type="scientific">Choiromyces venosus 120613-1</name>
    <dbReference type="NCBI Taxonomy" id="1336337"/>
    <lineage>
        <taxon>Eukaryota</taxon>
        <taxon>Fungi</taxon>
        <taxon>Dikarya</taxon>
        <taxon>Ascomycota</taxon>
        <taxon>Pezizomycotina</taxon>
        <taxon>Pezizomycetes</taxon>
        <taxon>Pezizales</taxon>
        <taxon>Tuberaceae</taxon>
        <taxon>Choiromyces</taxon>
    </lineage>
</organism>
<dbReference type="InterPro" id="IPR002110">
    <property type="entry name" value="Ankyrin_rpt"/>
</dbReference>
<feature type="non-terminal residue" evidence="4">
    <location>
        <position position="122"/>
    </location>
</feature>
<evidence type="ECO:0000313" key="4">
    <source>
        <dbReference type="EMBL" id="RPB04214.1"/>
    </source>
</evidence>
<proteinExistence type="predicted"/>
<dbReference type="InterPro" id="IPR036770">
    <property type="entry name" value="Ankyrin_rpt-contain_sf"/>
</dbReference>
<dbReference type="GO" id="GO:0004842">
    <property type="term" value="F:ubiquitin-protein transferase activity"/>
    <property type="evidence" value="ECO:0007669"/>
    <property type="project" value="TreeGrafter"/>
</dbReference>
<reference evidence="4 5" key="1">
    <citation type="journal article" date="2018" name="Nat. Ecol. Evol.">
        <title>Pezizomycetes genomes reveal the molecular basis of ectomycorrhizal truffle lifestyle.</title>
        <authorList>
            <person name="Murat C."/>
            <person name="Payen T."/>
            <person name="Noel B."/>
            <person name="Kuo A."/>
            <person name="Morin E."/>
            <person name="Chen J."/>
            <person name="Kohler A."/>
            <person name="Krizsan K."/>
            <person name="Balestrini R."/>
            <person name="Da Silva C."/>
            <person name="Montanini B."/>
            <person name="Hainaut M."/>
            <person name="Levati E."/>
            <person name="Barry K.W."/>
            <person name="Belfiori B."/>
            <person name="Cichocki N."/>
            <person name="Clum A."/>
            <person name="Dockter R.B."/>
            <person name="Fauchery L."/>
            <person name="Guy J."/>
            <person name="Iotti M."/>
            <person name="Le Tacon F."/>
            <person name="Lindquist E.A."/>
            <person name="Lipzen A."/>
            <person name="Malagnac F."/>
            <person name="Mello A."/>
            <person name="Molinier V."/>
            <person name="Miyauchi S."/>
            <person name="Poulain J."/>
            <person name="Riccioni C."/>
            <person name="Rubini A."/>
            <person name="Sitrit Y."/>
            <person name="Splivallo R."/>
            <person name="Traeger S."/>
            <person name="Wang M."/>
            <person name="Zifcakova L."/>
            <person name="Wipf D."/>
            <person name="Zambonelli A."/>
            <person name="Paolocci F."/>
            <person name="Nowrousian M."/>
            <person name="Ottonello S."/>
            <person name="Baldrian P."/>
            <person name="Spatafora J.W."/>
            <person name="Henrissat B."/>
            <person name="Nagy L.G."/>
            <person name="Aury J.M."/>
            <person name="Wincker P."/>
            <person name="Grigoriev I.V."/>
            <person name="Bonfante P."/>
            <person name="Martin F.M."/>
        </authorList>
    </citation>
    <scope>NUCLEOTIDE SEQUENCE [LARGE SCALE GENOMIC DNA]</scope>
    <source>
        <strain evidence="4 5">120613-1</strain>
    </source>
</reference>
<accession>A0A3N4K0Z2</accession>
<evidence type="ECO:0000256" key="1">
    <source>
        <dbReference type="ARBA" id="ARBA00022737"/>
    </source>
</evidence>
<feature type="repeat" description="ANK" evidence="3">
    <location>
        <begin position="101"/>
        <end position="122"/>
    </location>
</feature>
<keyword evidence="2 3" id="KW-0040">ANK repeat</keyword>
<protein>
    <submittedName>
        <fullName evidence="4">Ankyrin</fullName>
    </submittedName>
</protein>
<evidence type="ECO:0000256" key="2">
    <source>
        <dbReference type="ARBA" id="ARBA00023043"/>
    </source>
</evidence>
<dbReference type="STRING" id="1336337.A0A3N4K0Z2"/>
<evidence type="ECO:0000313" key="5">
    <source>
        <dbReference type="Proteomes" id="UP000276215"/>
    </source>
</evidence>
<dbReference type="SUPFAM" id="SSF48403">
    <property type="entry name" value="Ankyrin repeat"/>
    <property type="match status" value="1"/>
</dbReference>
<gene>
    <name evidence="4" type="ORF">L873DRAFT_1616249</name>
</gene>
<evidence type="ECO:0000256" key="3">
    <source>
        <dbReference type="PROSITE-ProRule" id="PRU00023"/>
    </source>
</evidence>
<dbReference type="Pfam" id="PF00023">
    <property type="entry name" value="Ank"/>
    <property type="match status" value="1"/>
</dbReference>
<dbReference type="PROSITE" id="PS50297">
    <property type="entry name" value="ANK_REP_REGION"/>
    <property type="match status" value="1"/>
</dbReference>
<sequence length="122" mass="13601">GETSLILAAGFGMADIVNLLLRQEAWDLNDADHWGGGDGATYRYTNYELLQLILAREDVNVIELNDRSETPLCPAAKRRKISIVRFLLKDPRTQPNITDEGGRSPLYWAVLNGHADIVNPLL</sequence>
<dbReference type="Pfam" id="PF12796">
    <property type="entry name" value="Ank_2"/>
    <property type="match status" value="1"/>
</dbReference>
<dbReference type="GO" id="GO:0085020">
    <property type="term" value="P:protein K6-linked ubiquitination"/>
    <property type="evidence" value="ECO:0007669"/>
    <property type="project" value="TreeGrafter"/>
</dbReference>
<dbReference type="Gene3D" id="1.25.40.20">
    <property type="entry name" value="Ankyrin repeat-containing domain"/>
    <property type="match status" value="1"/>
</dbReference>
<dbReference type="Proteomes" id="UP000276215">
    <property type="component" value="Unassembled WGS sequence"/>
</dbReference>
<dbReference type="PANTHER" id="PTHR24171">
    <property type="entry name" value="ANKYRIN REPEAT DOMAIN-CONTAINING PROTEIN 39-RELATED"/>
    <property type="match status" value="1"/>
</dbReference>